<dbReference type="InterPro" id="IPR002192">
    <property type="entry name" value="PPDK_AMP/ATP-bd"/>
</dbReference>
<dbReference type="EC" id="2.7.9.2" evidence="5"/>
<dbReference type="GO" id="GO:0006094">
    <property type="term" value="P:gluconeogenesis"/>
    <property type="evidence" value="ECO:0007669"/>
    <property type="project" value="UniProtKB-UniPathway"/>
</dbReference>
<evidence type="ECO:0000256" key="5">
    <source>
        <dbReference type="ARBA" id="ARBA00011996"/>
    </source>
</evidence>
<gene>
    <name evidence="15" type="ORF">S03H2_48290</name>
</gene>
<comment type="similarity">
    <text evidence="4">Belongs to the PEP-utilizing enzyme family.</text>
</comment>
<name>X1I2A3_9ZZZZ</name>
<dbReference type="InterPro" id="IPR006319">
    <property type="entry name" value="PEP_synth"/>
</dbReference>
<dbReference type="PANTHER" id="PTHR43030:SF1">
    <property type="entry name" value="PHOSPHOENOLPYRUVATE SYNTHASE"/>
    <property type="match status" value="1"/>
</dbReference>
<comment type="catalytic activity">
    <reaction evidence="13">
        <text>pyruvate + ATP + H2O = phosphoenolpyruvate + AMP + phosphate + 2 H(+)</text>
        <dbReference type="Rhea" id="RHEA:11364"/>
        <dbReference type="ChEBI" id="CHEBI:15361"/>
        <dbReference type="ChEBI" id="CHEBI:15377"/>
        <dbReference type="ChEBI" id="CHEBI:15378"/>
        <dbReference type="ChEBI" id="CHEBI:30616"/>
        <dbReference type="ChEBI" id="CHEBI:43474"/>
        <dbReference type="ChEBI" id="CHEBI:58702"/>
        <dbReference type="ChEBI" id="CHEBI:456215"/>
        <dbReference type="EC" id="2.7.9.2"/>
    </reaction>
</comment>
<dbReference type="PANTHER" id="PTHR43030">
    <property type="entry name" value="PHOSPHOENOLPYRUVATE SYNTHASE"/>
    <property type="match status" value="1"/>
</dbReference>
<protein>
    <recommendedName>
        <fullName evidence="5">pyruvate, water dikinase</fullName>
        <ecNumber evidence="5">2.7.9.2</ecNumber>
    </recommendedName>
    <alternativeName>
        <fullName evidence="12">Pyruvate, water dikinase</fullName>
    </alternativeName>
</protein>
<dbReference type="Gene3D" id="3.30.470.20">
    <property type="entry name" value="ATP-grasp fold, B domain"/>
    <property type="match status" value="1"/>
</dbReference>
<evidence type="ECO:0000259" key="14">
    <source>
        <dbReference type="Pfam" id="PF01326"/>
    </source>
</evidence>
<evidence type="ECO:0000313" key="15">
    <source>
        <dbReference type="EMBL" id="GAH63440.1"/>
    </source>
</evidence>
<feature type="non-terminal residue" evidence="15">
    <location>
        <position position="1"/>
    </location>
</feature>
<dbReference type="InterPro" id="IPR013815">
    <property type="entry name" value="ATP_grasp_subdomain_1"/>
</dbReference>
<evidence type="ECO:0000256" key="10">
    <source>
        <dbReference type="ARBA" id="ARBA00022840"/>
    </source>
</evidence>
<evidence type="ECO:0000256" key="11">
    <source>
        <dbReference type="ARBA" id="ARBA00022842"/>
    </source>
</evidence>
<keyword evidence="8" id="KW-0547">Nucleotide-binding</keyword>
<comment type="pathway">
    <text evidence="3">Carbohydrate biosynthesis; gluconeogenesis.</text>
</comment>
<comment type="cofactor">
    <cofactor evidence="1">
        <name>Mg(2+)</name>
        <dbReference type="ChEBI" id="CHEBI:18420"/>
    </cofactor>
</comment>
<evidence type="ECO:0000256" key="8">
    <source>
        <dbReference type="ARBA" id="ARBA00022741"/>
    </source>
</evidence>
<evidence type="ECO:0000256" key="4">
    <source>
        <dbReference type="ARBA" id="ARBA00007837"/>
    </source>
</evidence>
<evidence type="ECO:0000256" key="7">
    <source>
        <dbReference type="ARBA" id="ARBA00022723"/>
    </source>
</evidence>
<comment type="function">
    <text evidence="2">Catalyzes the phosphorylation of pyruvate to phosphoenolpyruvate.</text>
</comment>
<reference evidence="15" key="1">
    <citation type="journal article" date="2014" name="Front. Microbiol.">
        <title>High frequency of phylogenetically diverse reductive dehalogenase-homologous genes in deep subseafloor sedimentary metagenomes.</title>
        <authorList>
            <person name="Kawai M."/>
            <person name="Futagami T."/>
            <person name="Toyoda A."/>
            <person name="Takaki Y."/>
            <person name="Nishi S."/>
            <person name="Hori S."/>
            <person name="Arai W."/>
            <person name="Tsubouchi T."/>
            <person name="Morono Y."/>
            <person name="Uchiyama I."/>
            <person name="Ito T."/>
            <person name="Fujiyama A."/>
            <person name="Inagaki F."/>
            <person name="Takami H."/>
        </authorList>
    </citation>
    <scope>NUCLEOTIDE SEQUENCE</scope>
    <source>
        <strain evidence="15">Expedition CK06-06</strain>
    </source>
</reference>
<evidence type="ECO:0000256" key="3">
    <source>
        <dbReference type="ARBA" id="ARBA00004742"/>
    </source>
</evidence>
<keyword evidence="11" id="KW-0460">Magnesium</keyword>
<keyword evidence="7" id="KW-0479">Metal-binding</keyword>
<organism evidence="15">
    <name type="scientific">marine sediment metagenome</name>
    <dbReference type="NCBI Taxonomy" id="412755"/>
    <lineage>
        <taxon>unclassified sequences</taxon>
        <taxon>metagenomes</taxon>
        <taxon>ecological metagenomes</taxon>
    </lineage>
</organism>
<proteinExistence type="inferred from homology"/>
<keyword evidence="9" id="KW-0418">Kinase</keyword>
<dbReference type="GO" id="GO:0046872">
    <property type="term" value="F:metal ion binding"/>
    <property type="evidence" value="ECO:0007669"/>
    <property type="project" value="UniProtKB-KW"/>
</dbReference>
<keyword evidence="6" id="KW-0808">Transferase</keyword>
<comment type="caution">
    <text evidence="15">The sequence shown here is derived from an EMBL/GenBank/DDBJ whole genome shotgun (WGS) entry which is preliminary data.</text>
</comment>
<accession>X1I2A3</accession>
<dbReference type="FunFam" id="3.30.1490.20:FF:000010">
    <property type="entry name" value="Phosphoenolpyruvate synthase"/>
    <property type="match status" value="1"/>
</dbReference>
<feature type="domain" description="Pyruvate phosphate dikinase AMP/ATP-binding" evidence="14">
    <location>
        <begin position="14"/>
        <end position="263"/>
    </location>
</feature>
<evidence type="ECO:0000256" key="6">
    <source>
        <dbReference type="ARBA" id="ARBA00022679"/>
    </source>
</evidence>
<dbReference type="AlphaFoldDB" id="X1I2A3"/>
<dbReference type="GO" id="GO:0005524">
    <property type="term" value="F:ATP binding"/>
    <property type="evidence" value="ECO:0007669"/>
    <property type="project" value="UniProtKB-KW"/>
</dbReference>
<feature type="non-terminal residue" evidence="15">
    <location>
        <position position="264"/>
    </location>
</feature>
<dbReference type="GO" id="GO:0008986">
    <property type="term" value="F:pyruvate, water dikinase activity"/>
    <property type="evidence" value="ECO:0007669"/>
    <property type="project" value="UniProtKB-EC"/>
</dbReference>
<dbReference type="Pfam" id="PF01326">
    <property type="entry name" value="PPDK_N"/>
    <property type="match status" value="1"/>
</dbReference>
<dbReference type="UniPathway" id="UPA00138"/>
<sequence length="264" mass="28702">YILDFEQVNKASLPAVGGKNASLGELITAGIRVPPGFAITTDSYLSFLTQAGIKDKVFKLLSDVNPDDVASLDGASAEIQKLFSEALMLGDIEEAIREGYRCLCDKCGVKGIPVAVRSSATAEDLPTASFAGQQDTYLWIEGFDQVIRNVQKCWASLFTSRAISYRIKNNFPHEKVLISVGVQKMVNSRTAGVMFTLDPVNGDPSKIVIEGNWGLGETVVAGKVNPDKFVVDKIIFEISEKTVSHKHVECIFDPQKGEVVEAEV</sequence>
<dbReference type="SUPFAM" id="SSF56059">
    <property type="entry name" value="Glutathione synthetase ATP-binding domain-like"/>
    <property type="match status" value="1"/>
</dbReference>
<dbReference type="EMBL" id="BARU01030435">
    <property type="protein sequence ID" value="GAH63440.1"/>
    <property type="molecule type" value="Genomic_DNA"/>
</dbReference>
<dbReference type="Gene3D" id="3.30.1490.20">
    <property type="entry name" value="ATP-grasp fold, A domain"/>
    <property type="match status" value="1"/>
</dbReference>
<evidence type="ECO:0000256" key="12">
    <source>
        <dbReference type="ARBA" id="ARBA00033470"/>
    </source>
</evidence>
<keyword evidence="10" id="KW-0067">ATP-binding</keyword>
<evidence type="ECO:0000256" key="2">
    <source>
        <dbReference type="ARBA" id="ARBA00002988"/>
    </source>
</evidence>
<evidence type="ECO:0000256" key="1">
    <source>
        <dbReference type="ARBA" id="ARBA00001946"/>
    </source>
</evidence>
<evidence type="ECO:0000256" key="13">
    <source>
        <dbReference type="ARBA" id="ARBA00047700"/>
    </source>
</evidence>
<evidence type="ECO:0000256" key="9">
    <source>
        <dbReference type="ARBA" id="ARBA00022777"/>
    </source>
</evidence>